<dbReference type="AlphaFoldDB" id="A0A934TKW8"/>
<dbReference type="Pfam" id="PF05235">
    <property type="entry name" value="CHAD"/>
    <property type="match status" value="1"/>
</dbReference>
<dbReference type="SMART" id="SM00880">
    <property type="entry name" value="CHAD"/>
    <property type="match status" value="1"/>
</dbReference>
<accession>A0A934TKW8</accession>
<dbReference type="PANTHER" id="PTHR39339:SF1">
    <property type="entry name" value="CHAD DOMAIN-CONTAINING PROTEIN"/>
    <property type="match status" value="1"/>
</dbReference>
<proteinExistence type="predicted"/>
<dbReference type="PROSITE" id="PS51708">
    <property type="entry name" value="CHAD"/>
    <property type="match status" value="1"/>
</dbReference>
<organism evidence="2 3">
    <name type="scientific">Rhodobaculum claviforme</name>
    <dbReference type="NCBI Taxonomy" id="1549854"/>
    <lineage>
        <taxon>Bacteria</taxon>
        <taxon>Pseudomonadati</taxon>
        <taxon>Pseudomonadota</taxon>
        <taxon>Alphaproteobacteria</taxon>
        <taxon>Rhodobacterales</taxon>
        <taxon>Paracoccaceae</taxon>
        <taxon>Rhodobaculum</taxon>
    </lineage>
</organism>
<reference evidence="2" key="2">
    <citation type="journal article" date="2020" name="Microorganisms">
        <title>Osmotic Adaptation and Compatible Solute Biosynthesis of Phototrophic Bacteria as Revealed from Genome Analyses.</title>
        <authorList>
            <person name="Imhoff J.F."/>
            <person name="Rahn T."/>
            <person name="Kunzel S."/>
            <person name="Keller A."/>
            <person name="Neulinger S.C."/>
        </authorList>
    </citation>
    <scope>NUCLEOTIDE SEQUENCE</scope>
    <source>
        <strain evidence="2">LMG 28126</strain>
    </source>
</reference>
<name>A0A934TKW8_9RHOB</name>
<comment type="caution">
    <text evidence="2">The sequence shown here is derived from an EMBL/GenBank/DDBJ whole genome shotgun (WGS) entry which is preliminary data.</text>
</comment>
<evidence type="ECO:0000313" key="3">
    <source>
        <dbReference type="Proteomes" id="UP000706333"/>
    </source>
</evidence>
<dbReference type="InterPro" id="IPR007899">
    <property type="entry name" value="CHAD_dom"/>
</dbReference>
<dbReference type="PANTHER" id="PTHR39339">
    <property type="entry name" value="SLR1444 PROTEIN"/>
    <property type="match status" value="1"/>
</dbReference>
<gene>
    <name evidence="2" type="ORF">CCR87_10080</name>
</gene>
<dbReference type="Proteomes" id="UP000706333">
    <property type="component" value="Unassembled WGS sequence"/>
</dbReference>
<evidence type="ECO:0000313" key="2">
    <source>
        <dbReference type="EMBL" id="MBK5927670.1"/>
    </source>
</evidence>
<dbReference type="InterPro" id="IPR038186">
    <property type="entry name" value="CHAD_dom_sf"/>
</dbReference>
<dbReference type="Gene3D" id="1.40.20.10">
    <property type="entry name" value="CHAD domain"/>
    <property type="match status" value="1"/>
</dbReference>
<reference evidence="2" key="1">
    <citation type="submission" date="2017-05" db="EMBL/GenBank/DDBJ databases">
        <authorList>
            <person name="Imhoff J.F."/>
            <person name="Rahn T."/>
            <person name="Kuenzel S."/>
            <person name="Neulinger S.C."/>
        </authorList>
    </citation>
    <scope>NUCLEOTIDE SEQUENCE</scope>
    <source>
        <strain evidence="2">LMG 28126</strain>
    </source>
</reference>
<sequence>MSARWFVVPGQRPLAALRALRIGSNRLHPAPQAADGPVVLFDTFDGQVAAAGRVLLGDARGLMLLGGPQGPVWQDPAVPGFVADMADGPVRAALGGIVSPLRRLCPIGEARLLRQPLALRDDLDKTRVRCDLLALDAGGRRAVALLRAQALRGYGPALARLAEGLHALGAVERLDAPGVIATLFPERQEQFARPAIAMAPDTTAFRVATDIIRAHIALARRTEPGIIDDIDSEFLHDHRVALRKVRSVLSLFKGVYGAAQTDDLKARFAALMTRTGRLRDLDVYLIERPAYLAMVPETVRPGLGLLFEAFAAERAAEHRDLSDHLQGDAHAREMRRLARLFDKPDARLVRGPMADRAAGDFARRLIWKRYRRVCAIAASIDDRTPDAQVHALRIQCKKLRYLLEFFAPMFPTAEVRPLIRALKKLQDVLGTFNDCAVQQAALAGRLQGLEAARGARKLEMAKGIGALLTVLDQRQRDARARVVASFAAFDAPATQAGFRALFKTAKASA</sequence>
<protein>
    <recommendedName>
        <fullName evidence="1">CHAD domain-containing protein</fullName>
    </recommendedName>
</protein>
<dbReference type="EMBL" id="NHSD01000267">
    <property type="protein sequence ID" value="MBK5927670.1"/>
    <property type="molecule type" value="Genomic_DNA"/>
</dbReference>
<keyword evidence="3" id="KW-1185">Reference proteome</keyword>
<dbReference type="RefSeq" id="WP_201157426.1">
    <property type="nucleotide sequence ID" value="NZ_NHSD01000267.1"/>
</dbReference>
<feature type="domain" description="CHAD" evidence="1">
    <location>
        <begin position="201"/>
        <end position="483"/>
    </location>
</feature>
<evidence type="ECO:0000259" key="1">
    <source>
        <dbReference type="PROSITE" id="PS51708"/>
    </source>
</evidence>